<feature type="compositionally biased region" description="Polar residues" evidence="1">
    <location>
        <begin position="52"/>
        <end position="65"/>
    </location>
</feature>
<sequence length="161" mass="17257">MNEFPTLEASAGAPKKAETHEAIREDPAAPLSSAEKLMRQHHQHLSYEEIRSATTNGDQDHQASLPNGNGNPANQPNKKNRDKKQQPDLDSETAFPSLGASAAAPKTAGGWGAGPALSSRSLAGSFQKIDLSSTNQFTETLVLLLSRSASSFFFSFLHARI</sequence>
<dbReference type="AlphaFoldDB" id="A0A5B0Q3D7"/>
<feature type="region of interest" description="Disordered" evidence="1">
    <location>
        <begin position="1"/>
        <end position="113"/>
    </location>
</feature>
<evidence type="ECO:0000256" key="1">
    <source>
        <dbReference type="SAM" id="MobiDB-lite"/>
    </source>
</evidence>
<protein>
    <submittedName>
        <fullName evidence="2">Uncharacterized protein</fullName>
    </submittedName>
</protein>
<reference evidence="2 3" key="1">
    <citation type="submission" date="2019-05" db="EMBL/GenBank/DDBJ databases">
        <title>Emergence of the Ug99 lineage of the wheat stem rust pathogen through somatic hybridization.</title>
        <authorList>
            <person name="Li F."/>
            <person name="Upadhyaya N.M."/>
            <person name="Sperschneider J."/>
            <person name="Matny O."/>
            <person name="Nguyen-Phuc H."/>
            <person name="Mago R."/>
            <person name="Raley C."/>
            <person name="Miller M.E."/>
            <person name="Silverstein K.A.T."/>
            <person name="Henningsen E."/>
            <person name="Hirsch C.D."/>
            <person name="Visser B."/>
            <person name="Pretorius Z.A."/>
            <person name="Steffenson B.J."/>
            <person name="Schwessinger B."/>
            <person name="Dodds P.N."/>
            <person name="Figueroa M."/>
        </authorList>
    </citation>
    <scope>NUCLEOTIDE SEQUENCE [LARGE SCALE GENOMIC DNA]</scope>
    <source>
        <strain evidence="2 3">Ug99</strain>
    </source>
</reference>
<accession>A0A5B0Q3D7</accession>
<gene>
    <name evidence="2" type="ORF">PGTUg99_011619</name>
</gene>
<proteinExistence type="predicted"/>
<dbReference type="EMBL" id="VDEP01000307">
    <property type="protein sequence ID" value="KAA1107741.1"/>
    <property type="molecule type" value="Genomic_DNA"/>
</dbReference>
<feature type="compositionally biased region" description="Low complexity" evidence="1">
    <location>
        <begin position="66"/>
        <end position="77"/>
    </location>
</feature>
<feature type="compositionally biased region" description="Basic and acidic residues" evidence="1">
    <location>
        <begin position="15"/>
        <end position="27"/>
    </location>
</feature>
<dbReference type="Proteomes" id="UP000325313">
    <property type="component" value="Unassembled WGS sequence"/>
</dbReference>
<evidence type="ECO:0000313" key="3">
    <source>
        <dbReference type="Proteomes" id="UP000325313"/>
    </source>
</evidence>
<comment type="caution">
    <text evidence="2">The sequence shown here is derived from an EMBL/GenBank/DDBJ whole genome shotgun (WGS) entry which is preliminary data.</text>
</comment>
<evidence type="ECO:0000313" key="2">
    <source>
        <dbReference type="EMBL" id="KAA1107741.1"/>
    </source>
</evidence>
<organism evidence="2 3">
    <name type="scientific">Puccinia graminis f. sp. tritici</name>
    <dbReference type="NCBI Taxonomy" id="56615"/>
    <lineage>
        <taxon>Eukaryota</taxon>
        <taxon>Fungi</taxon>
        <taxon>Dikarya</taxon>
        <taxon>Basidiomycota</taxon>
        <taxon>Pucciniomycotina</taxon>
        <taxon>Pucciniomycetes</taxon>
        <taxon>Pucciniales</taxon>
        <taxon>Pucciniaceae</taxon>
        <taxon>Puccinia</taxon>
    </lineage>
</organism>
<name>A0A5B0Q3D7_PUCGR</name>